<organism evidence="2 3">
    <name type="scientific">Rhizocola hellebori</name>
    <dbReference type="NCBI Taxonomy" id="1392758"/>
    <lineage>
        <taxon>Bacteria</taxon>
        <taxon>Bacillati</taxon>
        <taxon>Actinomycetota</taxon>
        <taxon>Actinomycetes</taxon>
        <taxon>Micromonosporales</taxon>
        <taxon>Micromonosporaceae</taxon>
        <taxon>Rhizocola</taxon>
    </lineage>
</organism>
<reference evidence="2" key="1">
    <citation type="submission" date="2021-01" db="EMBL/GenBank/DDBJ databases">
        <title>Whole genome shotgun sequence of Rhizocola hellebori NBRC 109834.</title>
        <authorList>
            <person name="Komaki H."/>
            <person name="Tamura T."/>
        </authorList>
    </citation>
    <scope>NUCLEOTIDE SEQUENCE</scope>
    <source>
        <strain evidence="2">NBRC 109834</strain>
    </source>
</reference>
<dbReference type="AlphaFoldDB" id="A0A8J3VHM6"/>
<dbReference type="EMBL" id="BONY01000025">
    <property type="protein sequence ID" value="GIH06191.1"/>
    <property type="molecule type" value="Genomic_DNA"/>
</dbReference>
<gene>
    <name evidence="2" type="ORF">Rhe02_42580</name>
</gene>
<evidence type="ECO:0008006" key="4">
    <source>
        <dbReference type="Google" id="ProtNLM"/>
    </source>
</evidence>
<feature type="transmembrane region" description="Helical" evidence="1">
    <location>
        <begin position="40"/>
        <end position="62"/>
    </location>
</feature>
<accession>A0A8J3VHM6</accession>
<evidence type="ECO:0000313" key="2">
    <source>
        <dbReference type="EMBL" id="GIH06191.1"/>
    </source>
</evidence>
<protein>
    <recommendedName>
        <fullName evidence="4">DUF4239 domain-containing protein</fullName>
    </recommendedName>
</protein>
<dbReference type="Proteomes" id="UP000612899">
    <property type="component" value="Unassembled WGS sequence"/>
</dbReference>
<proteinExistence type="predicted"/>
<feature type="transmembrane region" description="Helical" evidence="1">
    <location>
        <begin position="204"/>
        <end position="225"/>
    </location>
</feature>
<keyword evidence="1" id="KW-1133">Transmembrane helix</keyword>
<name>A0A8J3VHM6_9ACTN</name>
<evidence type="ECO:0000313" key="3">
    <source>
        <dbReference type="Proteomes" id="UP000612899"/>
    </source>
</evidence>
<sequence>MLGASILVVLAAAALSVTGFLLVSRFIPSRWLVADADAASALYATIGMVYAILIAIAAIAVWEPRTGAAQSTDQEAASLTEAYWSANSLAPEDRRDVQVLVSGYLRVAAGTEWTSLRLHQTGTAEADQLFTRLRQRVDTVEPQTDRQANASQQLSAQISEAAGARRARLAAATEGMPDILWPILLLGGFISVAFLYLFGLDRTFPNGLMMAVVGGMIALLLLVIYQVEFPYSRAFAVGPDSLEAALDNLRSSAAPGGR</sequence>
<keyword evidence="1" id="KW-0812">Transmembrane</keyword>
<feature type="transmembrane region" description="Helical" evidence="1">
    <location>
        <begin position="179"/>
        <end position="198"/>
    </location>
</feature>
<keyword evidence="3" id="KW-1185">Reference proteome</keyword>
<evidence type="ECO:0000256" key="1">
    <source>
        <dbReference type="SAM" id="Phobius"/>
    </source>
</evidence>
<comment type="caution">
    <text evidence="2">The sequence shown here is derived from an EMBL/GenBank/DDBJ whole genome shotgun (WGS) entry which is preliminary data.</text>
</comment>
<dbReference type="InterPro" id="IPR025333">
    <property type="entry name" value="DUF4239"/>
</dbReference>
<dbReference type="Pfam" id="PF14023">
    <property type="entry name" value="Bestrophin-like"/>
    <property type="match status" value="1"/>
</dbReference>
<keyword evidence="1" id="KW-0472">Membrane</keyword>